<dbReference type="AlphaFoldDB" id="A0A498J125"/>
<dbReference type="Pfam" id="PF07859">
    <property type="entry name" value="Abhydrolase_3"/>
    <property type="match status" value="1"/>
</dbReference>
<dbReference type="InterPro" id="IPR013094">
    <property type="entry name" value="AB_hydrolase_3"/>
</dbReference>
<evidence type="ECO:0000313" key="3">
    <source>
        <dbReference type="EMBL" id="RXH87221.1"/>
    </source>
</evidence>
<feature type="domain" description="Alpha/beta hydrolase fold-3" evidence="2">
    <location>
        <begin position="1"/>
        <end position="41"/>
    </location>
</feature>
<comment type="caution">
    <text evidence="3">The sequence shown here is derived from an EMBL/GenBank/DDBJ whole genome shotgun (WGS) entry which is preliminary data.</text>
</comment>
<protein>
    <recommendedName>
        <fullName evidence="2">Alpha/beta hydrolase fold-3 domain-containing protein</fullName>
    </recommendedName>
</protein>
<proteinExistence type="inferred from homology"/>
<dbReference type="STRING" id="3750.A0A498J125"/>
<dbReference type="Proteomes" id="UP000290289">
    <property type="component" value="Chromosome 10"/>
</dbReference>
<dbReference type="GO" id="GO:0016787">
    <property type="term" value="F:hydrolase activity"/>
    <property type="evidence" value="ECO:0007669"/>
    <property type="project" value="InterPro"/>
</dbReference>
<keyword evidence="4" id="KW-1185">Reference proteome</keyword>
<accession>A0A498J125</accession>
<organism evidence="3 4">
    <name type="scientific">Malus domestica</name>
    <name type="common">Apple</name>
    <name type="synonym">Pyrus malus</name>
    <dbReference type="NCBI Taxonomy" id="3750"/>
    <lineage>
        <taxon>Eukaryota</taxon>
        <taxon>Viridiplantae</taxon>
        <taxon>Streptophyta</taxon>
        <taxon>Embryophyta</taxon>
        <taxon>Tracheophyta</taxon>
        <taxon>Spermatophyta</taxon>
        <taxon>Magnoliopsida</taxon>
        <taxon>eudicotyledons</taxon>
        <taxon>Gunneridae</taxon>
        <taxon>Pentapetalae</taxon>
        <taxon>rosids</taxon>
        <taxon>fabids</taxon>
        <taxon>Rosales</taxon>
        <taxon>Rosaceae</taxon>
        <taxon>Amygdaloideae</taxon>
        <taxon>Maleae</taxon>
        <taxon>Malus</taxon>
    </lineage>
</organism>
<evidence type="ECO:0000313" key="4">
    <source>
        <dbReference type="Proteomes" id="UP000290289"/>
    </source>
</evidence>
<evidence type="ECO:0000256" key="1">
    <source>
        <dbReference type="ARBA" id="ARBA00010515"/>
    </source>
</evidence>
<sequence length="105" mass="10943">MLQFHGGGWVNRSTDSVANDIFCMRITKLCEVVILAVGYHFGSELGSEGRRKGGCELGETGFGGERRLGEAGFGGWNELGGGFGGEGAGCRGKKEGRGLGEVEDG</sequence>
<dbReference type="EMBL" id="RDQH01000336">
    <property type="protein sequence ID" value="RXH87221.1"/>
    <property type="molecule type" value="Genomic_DNA"/>
</dbReference>
<name>A0A498J125_MALDO</name>
<gene>
    <name evidence="3" type="ORF">DVH24_028721</name>
</gene>
<dbReference type="InterPro" id="IPR029058">
    <property type="entry name" value="AB_hydrolase_fold"/>
</dbReference>
<reference evidence="3 4" key="1">
    <citation type="submission" date="2018-10" db="EMBL/GenBank/DDBJ databases">
        <title>A high-quality apple genome assembly.</title>
        <authorList>
            <person name="Hu J."/>
        </authorList>
    </citation>
    <scope>NUCLEOTIDE SEQUENCE [LARGE SCALE GENOMIC DNA]</scope>
    <source>
        <strain evidence="4">cv. HFTH1</strain>
        <tissue evidence="3">Young leaf</tissue>
    </source>
</reference>
<evidence type="ECO:0000259" key="2">
    <source>
        <dbReference type="Pfam" id="PF07859"/>
    </source>
</evidence>
<comment type="similarity">
    <text evidence="1">Belongs to the 'GDXG' lipolytic enzyme family.</text>
</comment>
<dbReference type="Gene3D" id="3.40.50.1820">
    <property type="entry name" value="alpha/beta hydrolase"/>
    <property type="match status" value="1"/>
</dbReference>